<sequence length="320" mass="37124">MNETDGRFCAVGPAPRPHVGGQRQQPAGRARHAGWSRRRDRPLHDPLQPGDGPARRPARRRPDRRHLQRQRRRPLGRSTDLCVGVCHRIARRHDVRGEDSRRVEKRQRLRPRGHAQLHPRHRRADGARGAARHARGNRGGPGLPCRRQHARDAAVDRRQRLLRSRRPRREDRGRRAPRRHPRQAAGRTRQRSLGGAQLSRNRRPPHYHPGCRRRSPEIARQRHRAQMSPRAPARPRHGAGLGREHHRRGRQARRRRPAFRLHRAQAVHRPLRMRPSRPAGGMQPGRKGACSLQRAGTDERSGQGPHRNRRRQEHRAQVRG</sequence>
<proteinExistence type="predicted"/>
<feature type="compositionally biased region" description="Basic residues" evidence="1">
    <location>
        <begin position="29"/>
        <end position="41"/>
    </location>
</feature>
<feature type="compositionally biased region" description="Basic and acidic residues" evidence="1">
    <location>
        <begin position="150"/>
        <end position="159"/>
    </location>
</feature>
<gene>
    <name evidence="2" type="ORF">SPHI_24900</name>
</gene>
<organism evidence="2 3">
    <name type="scientific">Sphingomonas jeddahensis</name>
    <dbReference type="NCBI Taxonomy" id="1915074"/>
    <lineage>
        <taxon>Bacteria</taxon>
        <taxon>Pseudomonadati</taxon>
        <taxon>Pseudomonadota</taxon>
        <taxon>Alphaproteobacteria</taxon>
        <taxon>Sphingomonadales</taxon>
        <taxon>Sphingomonadaceae</taxon>
        <taxon>Sphingomonas</taxon>
    </lineage>
</organism>
<feature type="region of interest" description="Disordered" evidence="1">
    <location>
        <begin position="1"/>
        <end position="78"/>
    </location>
</feature>
<feature type="compositionally biased region" description="Basic residues" evidence="1">
    <location>
        <begin position="56"/>
        <end position="75"/>
    </location>
</feature>
<feature type="compositionally biased region" description="Basic residues" evidence="1">
    <location>
        <begin position="103"/>
        <end position="123"/>
    </location>
</feature>
<dbReference type="EMBL" id="MPSB01000012">
    <property type="protein sequence ID" value="ONF95398.1"/>
    <property type="molecule type" value="Genomic_DNA"/>
</dbReference>
<comment type="caution">
    <text evidence="2">The sequence shown here is derived from an EMBL/GenBank/DDBJ whole genome shotgun (WGS) entry which is preliminary data.</text>
</comment>
<reference evidence="2 3" key="1">
    <citation type="submission" date="2016-11" db="EMBL/GenBank/DDBJ databases">
        <title>Genome sequence of Sphingomonas jeddahensis G39.</title>
        <authorList>
            <person name="Poehlein A."/>
            <person name="Wuebbeler J.H."/>
            <person name="Steinbuechel A."/>
            <person name="Daniel R."/>
        </authorList>
    </citation>
    <scope>NUCLEOTIDE SEQUENCE [LARGE SCALE GENOMIC DNA]</scope>
    <source>
        <strain evidence="2 3">G39</strain>
    </source>
</reference>
<feature type="compositionally biased region" description="Basic residues" evidence="1">
    <location>
        <begin position="200"/>
        <end position="213"/>
    </location>
</feature>
<accession>A0A1V2ESX6</accession>
<evidence type="ECO:0000313" key="3">
    <source>
        <dbReference type="Proteomes" id="UP000188729"/>
    </source>
</evidence>
<dbReference type="Proteomes" id="UP000188729">
    <property type="component" value="Unassembled WGS sequence"/>
</dbReference>
<name>A0A1V2ESX6_9SPHN</name>
<evidence type="ECO:0000313" key="2">
    <source>
        <dbReference type="EMBL" id="ONF95398.1"/>
    </source>
</evidence>
<feature type="region of interest" description="Disordered" evidence="1">
    <location>
        <begin position="95"/>
        <end position="320"/>
    </location>
</feature>
<keyword evidence="3" id="KW-1185">Reference proteome</keyword>
<feature type="compositionally biased region" description="Basic residues" evidence="1">
    <location>
        <begin position="306"/>
        <end position="320"/>
    </location>
</feature>
<dbReference type="AlphaFoldDB" id="A0A1V2ESX6"/>
<protein>
    <submittedName>
        <fullName evidence="2">Uncharacterized protein</fullName>
    </submittedName>
</protein>
<feature type="compositionally biased region" description="Basic residues" evidence="1">
    <location>
        <begin position="244"/>
        <end position="275"/>
    </location>
</feature>
<evidence type="ECO:0000256" key="1">
    <source>
        <dbReference type="SAM" id="MobiDB-lite"/>
    </source>
</evidence>
<dbReference type="STRING" id="1915074.SPHI_24900"/>